<gene>
    <name evidence="7" type="ORF">CTOB1V02_LOCUS8244</name>
</gene>
<keyword evidence="4" id="KW-1133">Transmembrane helix</keyword>
<dbReference type="GO" id="GO:0016020">
    <property type="term" value="C:membrane"/>
    <property type="evidence" value="ECO:0007669"/>
    <property type="project" value="UniProtKB-SubCell"/>
</dbReference>
<dbReference type="EMBL" id="OB662647">
    <property type="protein sequence ID" value="CAD7230386.1"/>
    <property type="molecule type" value="Genomic_DNA"/>
</dbReference>
<evidence type="ECO:0000313" key="7">
    <source>
        <dbReference type="EMBL" id="CAD7230386.1"/>
    </source>
</evidence>
<evidence type="ECO:0000256" key="5">
    <source>
        <dbReference type="ARBA" id="ARBA00023136"/>
    </source>
</evidence>
<dbReference type="InterPro" id="IPR007248">
    <property type="entry name" value="Mpv17_PMP22"/>
</dbReference>
<dbReference type="AlphaFoldDB" id="A0A7R8WEW5"/>
<keyword evidence="5" id="KW-0472">Membrane</keyword>
<evidence type="ECO:0000256" key="1">
    <source>
        <dbReference type="ARBA" id="ARBA00004141"/>
    </source>
</evidence>
<dbReference type="GO" id="GO:0005739">
    <property type="term" value="C:mitochondrion"/>
    <property type="evidence" value="ECO:0007669"/>
    <property type="project" value="TreeGrafter"/>
</dbReference>
<comment type="similarity">
    <text evidence="2 6">Belongs to the peroxisomal membrane protein PXMP2/4 family.</text>
</comment>
<reference evidence="7" key="1">
    <citation type="submission" date="2020-11" db="EMBL/GenBank/DDBJ databases">
        <authorList>
            <person name="Tran Van P."/>
        </authorList>
    </citation>
    <scope>NUCLEOTIDE SEQUENCE</scope>
</reference>
<dbReference type="PANTHER" id="PTHR11266:SF81">
    <property type="entry name" value="GH12661P-RELATED"/>
    <property type="match status" value="1"/>
</dbReference>
<proteinExistence type="inferred from homology"/>
<name>A0A7R8WEW5_9CRUS</name>
<dbReference type="Pfam" id="PF04117">
    <property type="entry name" value="Mpv17_PMP22"/>
    <property type="match status" value="1"/>
</dbReference>
<comment type="subcellular location">
    <subcellularLocation>
        <location evidence="1">Membrane</location>
        <topology evidence="1">Multi-pass membrane protein</topology>
    </subcellularLocation>
</comment>
<dbReference type="PANTHER" id="PTHR11266">
    <property type="entry name" value="PEROXISOMAL MEMBRANE PROTEIN 2, PXMP2 MPV17"/>
    <property type="match status" value="1"/>
</dbReference>
<sequence>MNSYRLWSRTQRLWKNLFSKHLLLTNTVSCGALLALGDAIQQGIEWKLHKKKQTYDWSRAGRMFTVGLIEGPPHHYWYVWLDRALPGRSLRTIGLKIVADEIVAAPLFAYLFFMGMGFLEGKTLQKCWSEFKLKFPAVYLFDWIIWPPTQIINFKWVPQEYRVVYVNVITVVWDIFLSYMKHFDEGIDHGVVEELESKYLEMHSLDKPEDEVKLRSFDSPSSS</sequence>
<evidence type="ECO:0000256" key="2">
    <source>
        <dbReference type="ARBA" id="ARBA00006824"/>
    </source>
</evidence>
<accession>A0A7R8WEW5</accession>
<keyword evidence="3" id="KW-0812">Transmembrane</keyword>
<dbReference type="OrthoDB" id="10267969at2759"/>
<evidence type="ECO:0000256" key="6">
    <source>
        <dbReference type="RuleBase" id="RU363053"/>
    </source>
</evidence>
<protein>
    <submittedName>
        <fullName evidence="7">Uncharacterized protein</fullName>
    </submittedName>
</protein>
<dbReference type="GO" id="GO:0061668">
    <property type="term" value="P:mitochondrial ribosome assembly"/>
    <property type="evidence" value="ECO:0007669"/>
    <property type="project" value="TreeGrafter"/>
</dbReference>
<organism evidence="7">
    <name type="scientific">Cyprideis torosa</name>
    <dbReference type="NCBI Taxonomy" id="163714"/>
    <lineage>
        <taxon>Eukaryota</taxon>
        <taxon>Metazoa</taxon>
        <taxon>Ecdysozoa</taxon>
        <taxon>Arthropoda</taxon>
        <taxon>Crustacea</taxon>
        <taxon>Oligostraca</taxon>
        <taxon>Ostracoda</taxon>
        <taxon>Podocopa</taxon>
        <taxon>Podocopida</taxon>
        <taxon>Cytherocopina</taxon>
        <taxon>Cytheroidea</taxon>
        <taxon>Cytherideidae</taxon>
        <taxon>Cyprideis</taxon>
    </lineage>
</organism>
<evidence type="ECO:0000256" key="3">
    <source>
        <dbReference type="ARBA" id="ARBA00022692"/>
    </source>
</evidence>
<evidence type="ECO:0000256" key="4">
    <source>
        <dbReference type="ARBA" id="ARBA00022989"/>
    </source>
</evidence>